<name>A0ABR0NSZ4_GOSAR</name>
<comment type="caution">
    <text evidence="1">The sequence shown here is derived from an EMBL/GenBank/DDBJ whole genome shotgun (WGS) entry which is preliminary data.</text>
</comment>
<reference evidence="1 2" key="1">
    <citation type="submission" date="2023-03" db="EMBL/GenBank/DDBJ databases">
        <title>WGS of Gossypium arboreum.</title>
        <authorList>
            <person name="Yu D."/>
        </authorList>
    </citation>
    <scope>NUCLEOTIDE SEQUENCE [LARGE SCALE GENOMIC DNA]</scope>
    <source>
        <tissue evidence="1">Leaf</tissue>
    </source>
</reference>
<dbReference type="Proteomes" id="UP001358586">
    <property type="component" value="Chromosome 9"/>
</dbReference>
<gene>
    <name evidence="1" type="ORF">PVK06_031750</name>
</gene>
<evidence type="ECO:0000313" key="1">
    <source>
        <dbReference type="EMBL" id="KAK5804101.1"/>
    </source>
</evidence>
<protein>
    <submittedName>
        <fullName evidence="1">Uncharacterized protein</fullName>
    </submittedName>
</protein>
<proteinExistence type="predicted"/>
<organism evidence="1 2">
    <name type="scientific">Gossypium arboreum</name>
    <name type="common">Tree cotton</name>
    <name type="synonym">Gossypium nanking</name>
    <dbReference type="NCBI Taxonomy" id="29729"/>
    <lineage>
        <taxon>Eukaryota</taxon>
        <taxon>Viridiplantae</taxon>
        <taxon>Streptophyta</taxon>
        <taxon>Embryophyta</taxon>
        <taxon>Tracheophyta</taxon>
        <taxon>Spermatophyta</taxon>
        <taxon>Magnoliopsida</taxon>
        <taxon>eudicotyledons</taxon>
        <taxon>Gunneridae</taxon>
        <taxon>Pentapetalae</taxon>
        <taxon>rosids</taxon>
        <taxon>malvids</taxon>
        <taxon>Malvales</taxon>
        <taxon>Malvaceae</taxon>
        <taxon>Malvoideae</taxon>
        <taxon>Gossypium</taxon>
    </lineage>
</organism>
<accession>A0ABR0NSZ4</accession>
<keyword evidence="2" id="KW-1185">Reference proteome</keyword>
<evidence type="ECO:0000313" key="2">
    <source>
        <dbReference type="Proteomes" id="UP001358586"/>
    </source>
</evidence>
<sequence length="108" mass="12709">MVVLLPLVGCQWQESRYAWFRGAEYWKLIGIFSNRQFQHELAARMEIQKLRCHLIEIVVKMSNFSNRRICREDFSLCSSSSGHWIHVDNLKCLIEIVAPKLKSLNVIM</sequence>
<dbReference type="EMBL" id="JARKNE010000009">
    <property type="protein sequence ID" value="KAK5804101.1"/>
    <property type="molecule type" value="Genomic_DNA"/>
</dbReference>